<dbReference type="HOGENOM" id="CLU_025925_2_0_3"/>
<dbReference type="CDD" id="cd00615">
    <property type="entry name" value="Orn_deC_like"/>
    <property type="match status" value="1"/>
</dbReference>
<gene>
    <name evidence="7" type="ordered locus">cce_4417</name>
</gene>
<dbReference type="Proteomes" id="UP000001203">
    <property type="component" value="Chromosome circular"/>
</dbReference>
<accession>B1WTQ0</accession>
<keyword evidence="5" id="KW-0456">Lyase</keyword>
<dbReference type="PROSITE" id="PS00703">
    <property type="entry name" value="OKR_DC_1"/>
    <property type="match status" value="1"/>
</dbReference>
<keyword evidence="4" id="KW-0663">Pyridoxal phosphate</keyword>
<comment type="similarity">
    <text evidence="2">Belongs to the Orn/Lys/Arg decarboxylase class-I family.</text>
</comment>
<dbReference type="InterPro" id="IPR036633">
    <property type="entry name" value="Prn/Lys/Arg_de-COase_C_sf"/>
</dbReference>
<dbReference type="OrthoDB" id="9815233at2"/>
<evidence type="ECO:0000256" key="3">
    <source>
        <dbReference type="ARBA" id="ARBA00022793"/>
    </source>
</evidence>
<reference evidence="7 8" key="1">
    <citation type="journal article" date="2008" name="Proc. Natl. Acad. Sci. U.S.A.">
        <title>The genome of Cyanothece 51142, a unicellular diazotrophic cyanobacterium important in the marine nitrogen cycle.</title>
        <authorList>
            <person name="Welsh E.A."/>
            <person name="Liberton M."/>
            <person name="Stoeckel J."/>
            <person name="Loh T."/>
            <person name="Elvitigala T."/>
            <person name="Wang C."/>
            <person name="Wollam A."/>
            <person name="Fulton R.S."/>
            <person name="Clifton S.W."/>
            <person name="Jacobs J.M."/>
            <person name="Aurora R."/>
            <person name="Ghosh B.K."/>
            <person name="Sherman L.A."/>
            <person name="Smith R.D."/>
            <person name="Wilson R.K."/>
            <person name="Pakrasi H.B."/>
        </authorList>
    </citation>
    <scope>NUCLEOTIDE SEQUENCE [LARGE SCALE GENOMIC DNA]</scope>
    <source>
        <strain evidence="8">ATCC 51142 / BH68</strain>
    </source>
</reference>
<proteinExistence type="inferred from homology"/>
<evidence type="ECO:0000259" key="6">
    <source>
        <dbReference type="PROSITE" id="PS00703"/>
    </source>
</evidence>
<keyword evidence="3" id="KW-0210">Decarboxylase</keyword>
<dbReference type="PANTHER" id="PTHR43277">
    <property type="entry name" value="ARGININE DECARBOXYLASE"/>
    <property type="match status" value="1"/>
</dbReference>
<dbReference type="SUPFAM" id="SSF55904">
    <property type="entry name" value="Ornithine decarboxylase C-terminal domain"/>
    <property type="match status" value="1"/>
</dbReference>
<dbReference type="eggNOG" id="COG1982">
    <property type="taxonomic scope" value="Bacteria"/>
</dbReference>
<evidence type="ECO:0000313" key="8">
    <source>
        <dbReference type="Proteomes" id="UP000001203"/>
    </source>
</evidence>
<dbReference type="RefSeq" id="WP_009543527.1">
    <property type="nucleotide sequence ID" value="NC_010546.1"/>
</dbReference>
<organism evidence="7 8">
    <name type="scientific">Crocosphaera subtropica (strain ATCC 51142 / BH68)</name>
    <name type="common">Cyanothece sp. (strain ATCC 51142)</name>
    <dbReference type="NCBI Taxonomy" id="43989"/>
    <lineage>
        <taxon>Bacteria</taxon>
        <taxon>Bacillati</taxon>
        <taxon>Cyanobacteriota</taxon>
        <taxon>Cyanophyceae</taxon>
        <taxon>Oscillatoriophycideae</taxon>
        <taxon>Chroococcales</taxon>
        <taxon>Aphanothecaceae</taxon>
        <taxon>Crocosphaera</taxon>
        <taxon>Crocosphaera subtropica</taxon>
    </lineage>
</organism>
<evidence type="ECO:0000256" key="2">
    <source>
        <dbReference type="ARBA" id="ARBA00010671"/>
    </source>
</evidence>
<dbReference type="SUPFAM" id="SSF53383">
    <property type="entry name" value="PLP-dependent transferases"/>
    <property type="match status" value="1"/>
</dbReference>
<evidence type="ECO:0000256" key="5">
    <source>
        <dbReference type="ARBA" id="ARBA00023239"/>
    </source>
</evidence>
<dbReference type="InterPro" id="IPR008286">
    <property type="entry name" value="Prn/Lys/Arg_de-COase_C"/>
</dbReference>
<dbReference type="InterPro" id="IPR052357">
    <property type="entry name" value="Orn_Lys_Arg_decarboxylase-I"/>
</dbReference>
<dbReference type="EMBL" id="CP000806">
    <property type="protein sequence ID" value="ACB53765.1"/>
    <property type="molecule type" value="Genomic_DNA"/>
</dbReference>
<keyword evidence="8" id="KW-1185">Reference proteome</keyword>
<sequence length="493" mass="53579">MTISSDSFFARQDTTPLIDVLTTLKNKPDAAFYVPGHKRGQGISDPLLSLLGETVFQADLPELPELGNLFAPDEAVAKAQILASEAFGADQTWFLVNGSTCGIIAAIVATCGPGDKVIVPRNAHQSVIMGLIVSGAVPIFLNPEYDPTWDLALSITPKALEAALKEHSDVKAVLLVYPTYHGVCGDIESIVAITHRYNIPLLVDEAHGAHFNFHKALPPSALSMGADLSVQSTHKVLSAMTQASMLHLQGDRIDPQRVSQALQLVQSTSPSYLLLASLDGARQQMALQGERLLTQTIELSKLAVEKIKEINKLSVLELKEKRPGFHDLDITRLTVNVTGLGITGLEVDDIFREKLEVTAELPMLSHLAFIISIGNTKQDIYKLIDAFTNLNNYFFSSSNCLFSSSSHLLNPSPWKLSPRDAFFSPKKSVKIEQSIGKISGELICPYPPGIPVLMPGEMITSEAITYLRQIQQLGGMISGCTDTTLKKINVVID</sequence>
<dbReference type="KEGG" id="cyt:cce_4417"/>
<dbReference type="Pfam" id="PF01276">
    <property type="entry name" value="OKR_DC_1"/>
    <property type="match status" value="1"/>
</dbReference>
<dbReference type="InterPro" id="IPR015424">
    <property type="entry name" value="PyrdxlP-dep_Trfase"/>
</dbReference>
<dbReference type="Pfam" id="PF03711">
    <property type="entry name" value="OKR_DC_1_C"/>
    <property type="match status" value="1"/>
</dbReference>
<dbReference type="GO" id="GO:0016831">
    <property type="term" value="F:carboxy-lyase activity"/>
    <property type="evidence" value="ECO:0007669"/>
    <property type="project" value="UniProtKB-KW"/>
</dbReference>
<evidence type="ECO:0000256" key="1">
    <source>
        <dbReference type="ARBA" id="ARBA00001933"/>
    </source>
</evidence>
<dbReference type="AlphaFoldDB" id="B1WTQ0"/>
<dbReference type="InterPro" id="IPR015421">
    <property type="entry name" value="PyrdxlP-dep_Trfase_major"/>
</dbReference>
<name>B1WTQ0_CROS5</name>
<evidence type="ECO:0000313" key="7">
    <source>
        <dbReference type="EMBL" id="ACB53765.1"/>
    </source>
</evidence>
<protein>
    <submittedName>
        <fullName evidence="7">Lysine decarboxylase</fullName>
    </submittedName>
</protein>
<comment type="cofactor">
    <cofactor evidence="1">
        <name>pyridoxal 5'-phosphate</name>
        <dbReference type="ChEBI" id="CHEBI:597326"/>
    </cofactor>
</comment>
<dbReference type="STRING" id="43989.cce_4417"/>
<evidence type="ECO:0000256" key="4">
    <source>
        <dbReference type="ARBA" id="ARBA00022898"/>
    </source>
</evidence>
<dbReference type="PANTHER" id="PTHR43277:SF4">
    <property type="entry name" value="ARGININE DECARBOXYLASE"/>
    <property type="match status" value="1"/>
</dbReference>
<dbReference type="Gene3D" id="3.90.100.10">
    <property type="entry name" value="Orn/Lys/Arg decarboxylase, C-terminal domain"/>
    <property type="match status" value="1"/>
</dbReference>
<feature type="domain" description="Orn/Lys/Arg decarboxylases family 1 pyridoxal-P attachment site" evidence="6">
    <location>
        <begin position="230"/>
        <end position="244"/>
    </location>
</feature>
<dbReference type="Gene3D" id="3.40.640.10">
    <property type="entry name" value="Type I PLP-dependent aspartate aminotransferase-like (Major domain)"/>
    <property type="match status" value="1"/>
</dbReference>
<dbReference type="InterPro" id="IPR000310">
    <property type="entry name" value="Orn/Lys/Arg_deCO2ase_major_dom"/>
</dbReference>